<dbReference type="InterPro" id="IPR025248">
    <property type="entry name" value="DUF4007"/>
</dbReference>
<dbReference type="Pfam" id="PF13182">
    <property type="entry name" value="DUF4007"/>
    <property type="match status" value="1"/>
</dbReference>
<evidence type="ECO:0000259" key="1">
    <source>
        <dbReference type="Pfam" id="PF13182"/>
    </source>
</evidence>
<dbReference type="OrthoDB" id="747541at2"/>
<gene>
    <name evidence="2" type="ORF">BD847_0938</name>
</gene>
<reference evidence="2 3" key="1">
    <citation type="submission" date="2018-07" db="EMBL/GenBank/DDBJ databases">
        <title>Genomic Encyclopedia of Archaeal and Bacterial Type Strains, Phase II (KMG-II): from individual species to whole genera.</title>
        <authorList>
            <person name="Goeker M."/>
        </authorList>
    </citation>
    <scope>NUCLEOTIDE SEQUENCE [LARGE SCALE GENOMIC DNA]</scope>
    <source>
        <strain evidence="2 3">DSM 25795</strain>
    </source>
</reference>
<dbReference type="Proteomes" id="UP000257004">
    <property type="component" value="Unassembled WGS sequence"/>
</dbReference>
<sequence length="293" mass="34083">MIEEKQTIKFTFSGHDTFHCRHLWLKKGYDFVKNGNKFSQLNAVLELGVGKNMVSAISFWMKAFGLLDNEGHLTELANYIFDDEMGKDPYIEDEGTLWLLHYILVKNDNASIYNLIYNDFRREKIEFSKEHFIAYVSRKIDENNLTQISKNTIASDFEVFVKMYTIPENIKDKEENLTGLLAELNLLHKEKLTFSVINDEKNNIPDEILLFSILDNDDFSNSINLYSLEHEKNQIGSVFAINRAGIVNKIEGIASDINFKKYGITYNDHAGIKELQFRDKPNKYEVLNIYYAK</sequence>
<proteinExistence type="predicted"/>
<keyword evidence="3" id="KW-1185">Reference proteome</keyword>
<dbReference type="EMBL" id="QRDQ01000007">
    <property type="protein sequence ID" value="RED27007.1"/>
    <property type="molecule type" value="Genomic_DNA"/>
</dbReference>
<name>A0A3D9G349_9FLAO</name>
<dbReference type="AlphaFoldDB" id="A0A3D9G349"/>
<comment type="caution">
    <text evidence="2">The sequence shown here is derived from an EMBL/GenBank/DDBJ whole genome shotgun (WGS) entry which is preliminary data.</text>
</comment>
<accession>A0A3D9G349</accession>
<dbReference type="RefSeq" id="WP_115887068.1">
    <property type="nucleotide sequence ID" value="NZ_QRDQ01000007.1"/>
</dbReference>
<organism evidence="2 3">
    <name type="scientific">Flavobacterium cutihirudinis</name>
    <dbReference type="NCBI Taxonomy" id="1265740"/>
    <lineage>
        <taxon>Bacteria</taxon>
        <taxon>Pseudomonadati</taxon>
        <taxon>Bacteroidota</taxon>
        <taxon>Flavobacteriia</taxon>
        <taxon>Flavobacteriales</taxon>
        <taxon>Flavobacteriaceae</taxon>
        <taxon>Flavobacterium</taxon>
    </lineage>
</organism>
<evidence type="ECO:0000313" key="3">
    <source>
        <dbReference type="Proteomes" id="UP000257004"/>
    </source>
</evidence>
<protein>
    <submittedName>
        <fullName evidence="2">Uncharacterized protein DUF4007</fullName>
    </submittedName>
</protein>
<evidence type="ECO:0000313" key="2">
    <source>
        <dbReference type="EMBL" id="RED27007.1"/>
    </source>
</evidence>
<feature type="domain" description="DUF4007" evidence="1">
    <location>
        <begin position="12"/>
        <end position="291"/>
    </location>
</feature>